<dbReference type="GO" id="GO:0020037">
    <property type="term" value="F:heme binding"/>
    <property type="evidence" value="ECO:0007669"/>
    <property type="project" value="InterPro"/>
</dbReference>
<gene>
    <name evidence="1" type="ORF">JJB74_23505</name>
</gene>
<dbReference type="InterPro" id="IPR036909">
    <property type="entry name" value="Cyt_c-like_dom_sf"/>
</dbReference>
<proteinExistence type="predicted"/>
<keyword evidence="2" id="KW-1185">Reference proteome</keyword>
<dbReference type="EMBL" id="JAEPBG010000013">
    <property type="protein sequence ID" value="MBK4737597.1"/>
    <property type="molecule type" value="Genomic_DNA"/>
</dbReference>
<dbReference type="AlphaFoldDB" id="A0A934T1U3"/>
<name>A0A934T1U3_9BURK</name>
<dbReference type="SUPFAM" id="SSF46626">
    <property type="entry name" value="Cytochrome c"/>
    <property type="match status" value="1"/>
</dbReference>
<evidence type="ECO:0000313" key="2">
    <source>
        <dbReference type="Proteomes" id="UP000622890"/>
    </source>
</evidence>
<protein>
    <submittedName>
        <fullName evidence="1">Cytochrome C</fullName>
    </submittedName>
</protein>
<dbReference type="GO" id="GO:0009055">
    <property type="term" value="F:electron transfer activity"/>
    <property type="evidence" value="ECO:0007669"/>
    <property type="project" value="InterPro"/>
</dbReference>
<accession>A0A934T1U3</accession>
<organism evidence="1 2">
    <name type="scientific">Noviherbaspirillum pedocola</name>
    <dbReference type="NCBI Taxonomy" id="2801341"/>
    <lineage>
        <taxon>Bacteria</taxon>
        <taxon>Pseudomonadati</taxon>
        <taxon>Pseudomonadota</taxon>
        <taxon>Betaproteobacteria</taxon>
        <taxon>Burkholderiales</taxon>
        <taxon>Oxalobacteraceae</taxon>
        <taxon>Noviherbaspirillum</taxon>
    </lineage>
</organism>
<evidence type="ECO:0000313" key="1">
    <source>
        <dbReference type="EMBL" id="MBK4737597.1"/>
    </source>
</evidence>
<comment type="caution">
    <text evidence="1">The sequence shown here is derived from an EMBL/GenBank/DDBJ whole genome shotgun (WGS) entry which is preliminary data.</text>
</comment>
<dbReference type="Proteomes" id="UP000622890">
    <property type="component" value="Unassembled WGS sequence"/>
</dbReference>
<dbReference type="Gene3D" id="1.10.760.10">
    <property type="entry name" value="Cytochrome c-like domain"/>
    <property type="match status" value="1"/>
</dbReference>
<sequence>MFASVTLGAHAAAVDEESRGELLYTTHCIACHTTHVHWRDQRLAKDWNSLAGQVRRWQGNAGLRWDDEDIAAVTRYLNTLYYHFPAGSEEKTISMRSKAR</sequence>
<reference evidence="1" key="1">
    <citation type="submission" date="2021-01" db="EMBL/GenBank/DDBJ databases">
        <title>Genome sequence of strain Noviherbaspirillum sp. DKR-6.</title>
        <authorList>
            <person name="Chaudhary D.K."/>
        </authorList>
    </citation>
    <scope>NUCLEOTIDE SEQUENCE</scope>
    <source>
        <strain evidence="1">DKR-6</strain>
    </source>
</reference>